<evidence type="ECO:0000313" key="2">
    <source>
        <dbReference type="Proteomes" id="UP000585474"/>
    </source>
</evidence>
<dbReference type="SUPFAM" id="SSF54648">
    <property type="entry name" value="DLC"/>
    <property type="match status" value="1"/>
</dbReference>
<dbReference type="OrthoDB" id="10033309at2759"/>
<accession>A0A7J0ENS7</accession>
<gene>
    <name evidence="1" type="ORF">Acr_06g0000810</name>
</gene>
<dbReference type="AlphaFoldDB" id="A0A7J0ENS7"/>
<dbReference type="GO" id="GO:0007017">
    <property type="term" value="P:microtubule-based process"/>
    <property type="evidence" value="ECO:0007669"/>
    <property type="project" value="InterPro"/>
</dbReference>
<protein>
    <submittedName>
        <fullName evidence="1">Dynein light chain type 1 family protein</fullName>
    </submittedName>
</protein>
<dbReference type="EMBL" id="BJWL01000006">
    <property type="protein sequence ID" value="GFY88141.1"/>
    <property type="molecule type" value="Genomic_DNA"/>
</dbReference>
<reference evidence="1 2" key="1">
    <citation type="submission" date="2019-07" db="EMBL/GenBank/DDBJ databases">
        <title>De Novo Assembly of kiwifruit Actinidia rufa.</title>
        <authorList>
            <person name="Sugita-Konishi S."/>
            <person name="Sato K."/>
            <person name="Mori E."/>
            <person name="Abe Y."/>
            <person name="Kisaki G."/>
            <person name="Hamano K."/>
            <person name="Suezawa K."/>
            <person name="Otani M."/>
            <person name="Fukuda T."/>
            <person name="Manabe T."/>
            <person name="Gomi K."/>
            <person name="Tabuchi M."/>
            <person name="Akimitsu K."/>
            <person name="Kataoka I."/>
        </authorList>
    </citation>
    <scope>NUCLEOTIDE SEQUENCE [LARGE SCALE GENOMIC DNA]</scope>
    <source>
        <strain evidence="2">cv. Fuchu</strain>
    </source>
</reference>
<dbReference type="InterPro" id="IPR001372">
    <property type="entry name" value="Dynein_light_chain_typ-1/2"/>
</dbReference>
<dbReference type="InterPro" id="IPR037177">
    <property type="entry name" value="DLC_sf"/>
</dbReference>
<organism evidence="1 2">
    <name type="scientific">Actinidia rufa</name>
    <dbReference type="NCBI Taxonomy" id="165716"/>
    <lineage>
        <taxon>Eukaryota</taxon>
        <taxon>Viridiplantae</taxon>
        <taxon>Streptophyta</taxon>
        <taxon>Embryophyta</taxon>
        <taxon>Tracheophyta</taxon>
        <taxon>Spermatophyta</taxon>
        <taxon>Magnoliopsida</taxon>
        <taxon>eudicotyledons</taxon>
        <taxon>Gunneridae</taxon>
        <taxon>Pentapetalae</taxon>
        <taxon>asterids</taxon>
        <taxon>Ericales</taxon>
        <taxon>Actinidiaceae</taxon>
        <taxon>Actinidia</taxon>
    </lineage>
</organism>
<evidence type="ECO:0000313" key="1">
    <source>
        <dbReference type="EMBL" id="GFY88141.1"/>
    </source>
</evidence>
<proteinExistence type="predicted"/>
<dbReference type="Pfam" id="PF01221">
    <property type="entry name" value="Dynein_light"/>
    <property type="match status" value="1"/>
</dbReference>
<name>A0A7J0ENS7_9ERIC</name>
<dbReference type="Gene3D" id="3.30.740.10">
    <property type="entry name" value="Protein Inhibitor Of Neuronal Nitric Oxide Synthase"/>
    <property type="match status" value="1"/>
</dbReference>
<dbReference type="GO" id="GO:0030286">
    <property type="term" value="C:dynein complex"/>
    <property type="evidence" value="ECO:0007669"/>
    <property type="project" value="InterPro"/>
</dbReference>
<sequence length="80" mass="8834">MNGAGNRGNEHEALVAKPFANDRKSAATAARKFIIKSADIGEDVQKEVVDMAIAAFEKHNVEKDVAEYIKKEFNKKIDSN</sequence>
<keyword evidence="2" id="KW-1185">Reference proteome</keyword>
<dbReference type="SMART" id="SM01375">
    <property type="entry name" value="Dynein_light"/>
    <property type="match status" value="1"/>
</dbReference>
<dbReference type="Proteomes" id="UP000585474">
    <property type="component" value="Unassembled WGS sequence"/>
</dbReference>
<comment type="caution">
    <text evidence="1">The sequence shown here is derived from an EMBL/GenBank/DDBJ whole genome shotgun (WGS) entry which is preliminary data.</text>
</comment>